<keyword evidence="2" id="KW-0131">Cell cycle</keyword>
<dbReference type="InterPro" id="IPR038090">
    <property type="entry name" value="Cdt1_C_WH_dom_sf"/>
</dbReference>
<comment type="similarity">
    <text evidence="1">Belongs to the Cdt1 family.</text>
</comment>
<gene>
    <name evidence="4" type="primary">TAH11_1</name>
    <name evidence="4" type="ORF">GRS66_002829</name>
</gene>
<dbReference type="InterPro" id="IPR032054">
    <property type="entry name" value="Cdt1_C"/>
</dbReference>
<accession>A0A6C1DTX4</accession>
<proteinExistence type="inferred from homology"/>
<dbReference type="Proteomes" id="UP000501346">
    <property type="component" value="Chromosome ScX-SeX"/>
</dbReference>
<evidence type="ECO:0000313" key="5">
    <source>
        <dbReference type="Proteomes" id="UP000501346"/>
    </source>
</evidence>
<evidence type="ECO:0000313" key="4">
    <source>
        <dbReference type="EMBL" id="QID80496.1"/>
    </source>
</evidence>
<feature type="domain" description="DNA replication factor Cdt1 C-terminal" evidence="3">
    <location>
        <begin position="501"/>
        <end position="593"/>
    </location>
</feature>
<dbReference type="Pfam" id="PF16679">
    <property type="entry name" value="CDT1_C"/>
    <property type="match status" value="1"/>
</dbReference>
<evidence type="ECO:0000256" key="1">
    <source>
        <dbReference type="ARBA" id="ARBA00008356"/>
    </source>
</evidence>
<sequence length="626" mass="70504">MAAVGEVGVGVASEASSECCDMSGKENNRRRTPLRVPVIDLDRVSAEDQLLPVVRAVLQQHDTFLLKNYANKAALDELLGALATTDLPDTSQGFDANFTGTLPLEDDVWLEQYIFDTDPQLHFDRACKNESLRSIYARLFKLGVFFAQLCVKGVVSSAELQDCISSTHCATKLTRYFNDGDSAQNGLDPSATMLPNGDDFQYQFERDYVTLLPTGVLTVFPCAKGLRYKPSTMAATDNSWVTVDEPDCLLFHTGTLLARWSQGMHTTSPLQVDPRANVVSLTIWPPLTTPINDEGTIASHLLEQQIKTFPKVAQQYYPREQNILKLQDAMKFVKKLFSVCETILSLNALSRSTGVSPELHVLLPQMSNMMKRKIVQDDVLKLLTIWSDAYVVELNSRGELTMTLPRRDNLMTLTNKSRTLAFVEKAESWYQQLIASNNDIITDIPVFKINKRRASINIKTIMGSKTQTKNSNSNALNNSKYLSNKKENFFYKEKTPDSQANLLDRLRERERRSAALLSQRQRHYQQFLAMKMTQVFDILFSLTSGQPYTETYLGSLVVDSLQDSNNPIGSKEASEILAGLQGILPMEISVHQVDGGLKVYRWNSLDKNRFSKLLEIYKLKQQDDDV</sequence>
<keyword evidence="5" id="KW-1185">Reference proteome</keyword>
<dbReference type="AlphaFoldDB" id="A0A6C1DTX4"/>
<dbReference type="Gene3D" id="1.10.10.1420">
    <property type="entry name" value="DNA replication factor Cdt1, C-terminal WH domain"/>
    <property type="match status" value="1"/>
</dbReference>
<name>A0A6C1DTX4_SACPS</name>
<protein>
    <submittedName>
        <fullName evidence="4">Cell division cycle protein CDT1</fullName>
    </submittedName>
</protein>
<evidence type="ECO:0000256" key="2">
    <source>
        <dbReference type="ARBA" id="ARBA00023306"/>
    </source>
</evidence>
<organism evidence="4 5">
    <name type="scientific">Saccharomyces pastorianus</name>
    <name type="common">Lager yeast</name>
    <name type="synonym">Saccharomyces cerevisiae x Saccharomyces eubayanus</name>
    <dbReference type="NCBI Taxonomy" id="27292"/>
    <lineage>
        <taxon>Eukaryota</taxon>
        <taxon>Fungi</taxon>
        <taxon>Dikarya</taxon>
        <taxon>Ascomycota</taxon>
        <taxon>Saccharomycotina</taxon>
        <taxon>Saccharomycetes</taxon>
        <taxon>Saccharomycetales</taxon>
        <taxon>Saccharomycetaceae</taxon>
        <taxon>Saccharomyces</taxon>
    </lineage>
</organism>
<reference evidence="4 5" key="1">
    <citation type="journal article" date="2019" name="BMC Genomics">
        <title>Chromosome level assembly and comparative genome analysis confirm lager-brewing yeasts originated from a single hybridization.</title>
        <authorList>
            <person name="Salazar A.N."/>
            <person name="Gorter de Vries A.R."/>
            <person name="van den Broek M."/>
            <person name="Brouwers N."/>
            <person name="de la Torre Cortes P."/>
            <person name="Kuijpers N.G.A."/>
            <person name="Daran J.G."/>
            <person name="Abeel T."/>
        </authorList>
    </citation>
    <scope>NUCLEOTIDE SEQUENCE [LARGE SCALE GENOMIC DNA]</scope>
    <source>
        <strain evidence="4 5">CBS 1483</strain>
    </source>
</reference>
<dbReference type="OrthoDB" id="4058916at2759"/>
<dbReference type="GO" id="GO:0051301">
    <property type="term" value="P:cell division"/>
    <property type="evidence" value="ECO:0007669"/>
    <property type="project" value="UniProtKB-KW"/>
</dbReference>
<dbReference type="EMBL" id="CP048991">
    <property type="protein sequence ID" value="QID80496.1"/>
    <property type="molecule type" value="Genomic_DNA"/>
</dbReference>
<keyword evidence="4" id="KW-0132">Cell division</keyword>
<evidence type="ECO:0000259" key="3">
    <source>
        <dbReference type="Pfam" id="PF16679"/>
    </source>
</evidence>